<evidence type="ECO:0000256" key="2">
    <source>
        <dbReference type="PROSITE-ProRule" id="PRU00708"/>
    </source>
</evidence>
<evidence type="ECO:0000313" key="4">
    <source>
        <dbReference type="Proteomes" id="UP001418222"/>
    </source>
</evidence>
<sequence length="643" mass="69796">MVTEASLIDSFHPFPSQCLACTSSPPPPKSSTSPAPAIYPPHDSCLTKCAIETPLPGTPCSPAYSRSGLPSRTLSLFSAMRASCASPDPFSFTSVLAAAADLRYLRTGEKLHSLALRSGLSANVPVSNTLVDMYGKCFRPSAAKKAFGETAARNEVTWCALLHGLVTSGLLLEARKLFDNMPVRNLFACNIMLMAFASSDDPEISIDFFREMSASGFEGDALTFTALINTCAELSNSSFGQMIHALTIRNGWFGAVEINNSLLSFSSKFDFHGDALKIFESMETRSQVSWNAMIDSRMKFGAVDEALKLFQNAPEINIVTWTSMVAGFARNGHGEEAIQYFVNLQRNSHLPDEFALGAVLHACAALTVLRNGLMVHGCAIRHGFEQFLYVANGLANMYAKCGEIESCGEVFDGIEGKDLVSWNVMIFGFAAHGLAQKALKAYGNMVASRIYPDKLTFLGLLMACGHTGFIGEGMLILSAMESVHRVSPEADHVTCAVDMLARAGYLSQAANLADVFSVVRKHGCCEALLGGSAVHGDVSVGERAGQQLIGMDPEEEAGYVMLSNLYCFSGRWPEAERLRRAMAGKGVRKKTPGCSWIEVRDALMVFVSGVCYLHYTVDVHNMLLVLEYEMRNPSFIILPLEKD</sequence>
<dbReference type="InterPro" id="IPR002885">
    <property type="entry name" value="PPR_rpt"/>
</dbReference>
<reference evidence="3 4" key="1">
    <citation type="journal article" date="2022" name="Nat. Plants">
        <title>Genomes of leafy and leafless Platanthera orchids illuminate the evolution of mycoheterotrophy.</title>
        <authorList>
            <person name="Li M.H."/>
            <person name="Liu K.W."/>
            <person name="Li Z."/>
            <person name="Lu H.C."/>
            <person name="Ye Q.L."/>
            <person name="Zhang D."/>
            <person name="Wang J.Y."/>
            <person name="Li Y.F."/>
            <person name="Zhong Z.M."/>
            <person name="Liu X."/>
            <person name="Yu X."/>
            <person name="Liu D.K."/>
            <person name="Tu X.D."/>
            <person name="Liu B."/>
            <person name="Hao Y."/>
            <person name="Liao X.Y."/>
            <person name="Jiang Y.T."/>
            <person name="Sun W.H."/>
            <person name="Chen J."/>
            <person name="Chen Y.Q."/>
            <person name="Ai Y."/>
            <person name="Zhai J.W."/>
            <person name="Wu S.S."/>
            <person name="Zhou Z."/>
            <person name="Hsiao Y.Y."/>
            <person name="Wu W.L."/>
            <person name="Chen Y.Y."/>
            <person name="Lin Y.F."/>
            <person name="Hsu J.L."/>
            <person name="Li C.Y."/>
            <person name="Wang Z.W."/>
            <person name="Zhao X."/>
            <person name="Zhong W.Y."/>
            <person name="Ma X.K."/>
            <person name="Ma L."/>
            <person name="Huang J."/>
            <person name="Chen G.Z."/>
            <person name="Huang M.Z."/>
            <person name="Huang L."/>
            <person name="Peng D.H."/>
            <person name="Luo Y.B."/>
            <person name="Zou S.Q."/>
            <person name="Chen S.P."/>
            <person name="Lan S."/>
            <person name="Tsai W.C."/>
            <person name="Van de Peer Y."/>
            <person name="Liu Z.J."/>
        </authorList>
    </citation>
    <scope>NUCLEOTIDE SEQUENCE [LARGE SCALE GENOMIC DNA]</scope>
    <source>
        <strain evidence="3">Lor287</strain>
    </source>
</reference>
<dbReference type="Gene3D" id="1.25.40.10">
    <property type="entry name" value="Tetratricopeptide repeat domain"/>
    <property type="match status" value="4"/>
</dbReference>
<accession>A0AAP0AW16</accession>
<dbReference type="PANTHER" id="PTHR47926">
    <property type="entry name" value="PENTATRICOPEPTIDE REPEAT-CONTAINING PROTEIN"/>
    <property type="match status" value="1"/>
</dbReference>
<keyword evidence="1" id="KW-0677">Repeat</keyword>
<dbReference type="Pfam" id="PF20431">
    <property type="entry name" value="E_motif"/>
    <property type="match status" value="1"/>
</dbReference>
<feature type="repeat" description="PPR" evidence="2">
    <location>
        <begin position="154"/>
        <end position="188"/>
    </location>
</feature>
<gene>
    <name evidence="3" type="primary">PCMP-E73</name>
    <name evidence="3" type="ORF">KSP39_PZI022711</name>
</gene>
<organism evidence="3 4">
    <name type="scientific">Platanthera zijinensis</name>
    <dbReference type="NCBI Taxonomy" id="2320716"/>
    <lineage>
        <taxon>Eukaryota</taxon>
        <taxon>Viridiplantae</taxon>
        <taxon>Streptophyta</taxon>
        <taxon>Embryophyta</taxon>
        <taxon>Tracheophyta</taxon>
        <taxon>Spermatophyta</taxon>
        <taxon>Magnoliopsida</taxon>
        <taxon>Liliopsida</taxon>
        <taxon>Asparagales</taxon>
        <taxon>Orchidaceae</taxon>
        <taxon>Orchidoideae</taxon>
        <taxon>Orchideae</taxon>
        <taxon>Orchidinae</taxon>
        <taxon>Platanthera</taxon>
    </lineage>
</organism>
<feature type="repeat" description="PPR" evidence="2">
    <location>
        <begin position="317"/>
        <end position="351"/>
    </location>
</feature>
<keyword evidence="4" id="KW-1185">Reference proteome</keyword>
<comment type="caution">
    <text evidence="3">The sequence shown here is derived from an EMBL/GenBank/DDBJ whole genome shotgun (WGS) entry which is preliminary data.</text>
</comment>
<dbReference type="Pfam" id="PF01535">
    <property type="entry name" value="PPR"/>
    <property type="match status" value="3"/>
</dbReference>
<dbReference type="Pfam" id="PF13041">
    <property type="entry name" value="PPR_2"/>
    <property type="match status" value="1"/>
</dbReference>
<evidence type="ECO:0000256" key="1">
    <source>
        <dbReference type="ARBA" id="ARBA00022737"/>
    </source>
</evidence>
<dbReference type="PROSITE" id="PS51375">
    <property type="entry name" value="PPR"/>
    <property type="match status" value="3"/>
</dbReference>
<dbReference type="AlphaFoldDB" id="A0AAP0AW16"/>
<dbReference type="EMBL" id="JBBWWQ010000020">
    <property type="protein sequence ID" value="KAK8916728.1"/>
    <property type="molecule type" value="Genomic_DNA"/>
</dbReference>
<dbReference type="InterPro" id="IPR046960">
    <property type="entry name" value="PPR_At4g14850-like_plant"/>
</dbReference>
<proteinExistence type="predicted"/>
<dbReference type="InterPro" id="IPR011990">
    <property type="entry name" value="TPR-like_helical_dom_sf"/>
</dbReference>
<dbReference type="FunFam" id="1.25.40.10:FF:000158">
    <property type="entry name" value="pentatricopeptide repeat-containing protein At2g33680"/>
    <property type="match status" value="1"/>
</dbReference>
<dbReference type="Proteomes" id="UP001418222">
    <property type="component" value="Unassembled WGS sequence"/>
</dbReference>
<protein>
    <submittedName>
        <fullName evidence="3">Pentatricopeptide repeat-containing protein</fullName>
    </submittedName>
</protein>
<dbReference type="InterPro" id="IPR046848">
    <property type="entry name" value="E_motif"/>
</dbReference>
<feature type="repeat" description="PPR" evidence="2">
    <location>
        <begin position="418"/>
        <end position="452"/>
    </location>
</feature>
<dbReference type="GO" id="GO:0009451">
    <property type="term" value="P:RNA modification"/>
    <property type="evidence" value="ECO:0007669"/>
    <property type="project" value="InterPro"/>
</dbReference>
<evidence type="ECO:0000313" key="3">
    <source>
        <dbReference type="EMBL" id="KAK8916728.1"/>
    </source>
</evidence>
<dbReference type="GO" id="GO:0003723">
    <property type="term" value="F:RNA binding"/>
    <property type="evidence" value="ECO:0007669"/>
    <property type="project" value="InterPro"/>
</dbReference>
<name>A0AAP0AW16_9ASPA</name>
<dbReference type="GO" id="GO:0099402">
    <property type="term" value="P:plant organ development"/>
    <property type="evidence" value="ECO:0007669"/>
    <property type="project" value="UniProtKB-ARBA"/>
</dbReference>
<dbReference type="PANTHER" id="PTHR47926:SF465">
    <property type="entry name" value="PENTATRICOPEPTIDE REPEAT (PPR-LIKE) SUPERFAMILY PROTEIN"/>
    <property type="match status" value="1"/>
</dbReference>
<dbReference type="NCBIfam" id="TIGR00756">
    <property type="entry name" value="PPR"/>
    <property type="match status" value="2"/>
</dbReference>